<dbReference type="Proteomes" id="UP000076154">
    <property type="component" value="Unassembled WGS sequence"/>
</dbReference>
<dbReference type="PROSITE" id="PS00086">
    <property type="entry name" value="CYTOCHROME_P450"/>
    <property type="match status" value="1"/>
</dbReference>
<feature type="transmembrane region" description="Helical" evidence="11">
    <location>
        <begin position="20"/>
        <end position="40"/>
    </location>
</feature>
<evidence type="ECO:0000256" key="6">
    <source>
        <dbReference type="ARBA" id="ARBA00023002"/>
    </source>
</evidence>
<keyword evidence="11" id="KW-0812">Transmembrane</keyword>
<keyword evidence="4 9" id="KW-0349">Heme</keyword>
<feature type="binding site" description="axial binding residue" evidence="9">
    <location>
        <position position="459"/>
    </location>
    <ligand>
        <name>heme</name>
        <dbReference type="ChEBI" id="CHEBI:30413"/>
    </ligand>
    <ligandPart>
        <name>Fe</name>
        <dbReference type="ChEBI" id="CHEBI:18248"/>
    </ligandPart>
</feature>
<reference evidence="12" key="1">
    <citation type="submission" date="2018-04" db="EMBL/GenBank/DDBJ databases">
        <title>Whole genome sequencing of Hypsizygus marmoreus.</title>
        <authorList>
            <person name="Choi I.-G."/>
            <person name="Min B."/>
            <person name="Kim J.-G."/>
            <person name="Kim S."/>
            <person name="Oh Y.-L."/>
            <person name="Kong W.-S."/>
            <person name="Park H."/>
            <person name="Jeong J."/>
            <person name="Song E.-S."/>
        </authorList>
    </citation>
    <scope>NUCLEOTIDE SEQUENCE [LARGE SCALE GENOMIC DNA]</scope>
    <source>
        <strain evidence="12">51987-8</strain>
    </source>
</reference>
<dbReference type="SUPFAM" id="SSF48264">
    <property type="entry name" value="Cytochrome P450"/>
    <property type="match status" value="1"/>
</dbReference>
<dbReference type="PANTHER" id="PTHR46300">
    <property type="entry name" value="P450, PUTATIVE (EUROFUNG)-RELATED-RELATED"/>
    <property type="match status" value="1"/>
</dbReference>
<keyword evidence="8 10" id="KW-0503">Monooxygenase</keyword>
<dbReference type="InterPro" id="IPR017972">
    <property type="entry name" value="Cyt_P450_CS"/>
</dbReference>
<dbReference type="PRINTS" id="PR00385">
    <property type="entry name" value="P450"/>
</dbReference>
<keyword evidence="11" id="KW-0472">Membrane</keyword>
<keyword evidence="13" id="KW-1185">Reference proteome</keyword>
<dbReference type="InterPro" id="IPR036396">
    <property type="entry name" value="Cyt_P450_sf"/>
</dbReference>
<evidence type="ECO:0000256" key="5">
    <source>
        <dbReference type="ARBA" id="ARBA00022723"/>
    </source>
</evidence>
<comment type="pathway">
    <text evidence="2">Secondary metabolite biosynthesis.</text>
</comment>
<evidence type="ECO:0000256" key="9">
    <source>
        <dbReference type="PIRSR" id="PIRSR602401-1"/>
    </source>
</evidence>
<accession>A0A369JHU8</accession>
<gene>
    <name evidence="12" type="ORF">Hypma_000372</name>
</gene>
<dbReference type="GO" id="GO:0020037">
    <property type="term" value="F:heme binding"/>
    <property type="evidence" value="ECO:0007669"/>
    <property type="project" value="InterPro"/>
</dbReference>
<dbReference type="InterPro" id="IPR001128">
    <property type="entry name" value="Cyt_P450"/>
</dbReference>
<dbReference type="OrthoDB" id="2789670at2759"/>
<keyword evidence="7 9" id="KW-0408">Iron</keyword>
<dbReference type="GO" id="GO:0004497">
    <property type="term" value="F:monooxygenase activity"/>
    <property type="evidence" value="ECO:0007669"/>
    <property type="project" value="UniProtKB-KW"/>
</dbReference>
<dbReference type="CDD" id="cd11065">
    <property type="entry name" value="CYP64-like"/>
    <property type="match status" value="1"/>
</dbReference>
<evidence type="ECO:0000256" key="7">
    <source>
        <dbReference type="ARBA" id="ARBA00023004"/>
    </source>
</evidence>
<comment type="caution">
    <text evidence="12">The sequence shown here is derived from an EMBL/GenBank/DDBJ whole genome shotgun (WGS) entry which is preliminary data.</text>
</comment>
<evidence type="ECO:0000256" key="1">
    <source>
        <dbReference type="ARBA" id="ARBA00001971"/>
    </source>
</evidence>
<dbReference type="GO" id="GO:0016705">
    <property type="term" value="F:oxidoreductase activity, acting on paired donors, with incorporation or reduction of molecular oxygen"/>
    <property type="evidence" value="ECO:0007669"/>
    <property type="project" value="InterPro"/>
</dbReference>
<evidence type="ECO:0000313" key="13">
    <source>
        <dbReference type="Proteomes" id="UP000076154"/>
    </source>
</evidence>
<sequence length="537" mass="60742">MVAIESVSRPYWFQQPSDKMIPLDLQAGIASFVVIVYLYLKRRKHRRLPLPPGPKKLPLIGNMLDMPTSFEWKTYHRWCKELGSDIIHLDVAGTSIVVLDTAEAATELLEKRSSIYSGRARMPMMNELMGWSFDFGFMPYGDYWRQHRRLMHQTFHPTAALRFQPYERKATHRLLRRLLEEPDNLISHLRYMAGETVISIAYGLEVQPKNDLFIETAEKGVHPLVAAGVPGAFLVDVIPALKYVPDWMPFAGFKRKAKEWRKLAMTMVDVPFEAAKRKIVSGEFTPSFTSYSLERMDETSDLKLQEYVIKSTAGTMFAAGSDTTVSAIASCVLGLLTNPEALKKAQQEIDEVVGSEQLPTFDDQDSLPFVTAIVKETLRWRDVTPIAVPHLLHADDEYKGYRIPAGSIIIPNAWAMLHNETVYPDPFEFKPERFIKDGKLNPEAKDPAHAAFGFGRRICPGRYMAFSAVWIAVASIVAAFDITKAVDENGEVIEPSHEYLSALVSMPLPFRCSIKPRTAKAEALIQGTVDEEYYTQF</sequence>
<evidence type="ECO:0000256" key="11">
    <source>
        <dbReference type="SAM" id="Phobius"/>
    </source>
</evidence>
<dbReference type="GO" id="GO:0005506">
    <property type="term" value="F:iron ion binding"/>
    <property type="evidence" value="ECO:0007669"/>
    <property type="project" value="InterPro"/>
</dbReference>
<proteinExistence type="inferred from homology"/>
<comment type="cofactor">
    <cofactor evidence="1 9">
        <name>heme</name>
        <dbReference type="ChEBI" id="CHEBI:30413"/>
    </cofactor>
</comment>
<dbReference type="Pfam" id="PF00067">
    <property type="entry name" value="p450"/>
    <property type="match status" value="1"/>
</dbReference>
<dbReference type="PANTHER" id="PTHR46300:SF7">
    <property type="entry name" value="P450, PUTATIVE (EUROFUNG)-RELATED"/>
    <property type="match status" value="1"/>
</dbReference>
<comment type="similarity">
    <text evidence="3 10">Belongs to the cytochrome P450 family.</text>
</comment>
<keyword evidence="5 9" id="KW-0479">Metal-binding</keyword>
<dbReference type="PRINTS" id="PR00463">
    <property type="entry name" value="EP450I"/>
</dbReference>
<evidence type="ECO:0008006" key="14">
    <source>
        <dbReference type="Google" id="ProtNLM"/>
    </source>
</evidence>
<dbReference type="EMBL" id="LUEZ02000102">
    <property type="protein sequence ID" value="RDB18406.1"/>
    <property type="molecule type" value="Genomic_DNA"/>
</dbReference>
<evidence type="ECO:0000256" key="3">
    <source>
        <dbReference type="ARBA" id="ARBA00010617"/>
    </source>
</evidence>
<protein>
    <recommendedName>
        <fullName evidence="14">O-methylsterigmatocystin oxidoreductase</fullName>
    </recommendedName>
</protein>
<evidence type="ECO:0000256" key="2">
    <source>
        <dbReference type="ARBA" id="ARBA00005179"/>
    </source>
</evidence>
<dbReference type="InParanoid" id="A0A369JHU8"/>
<dbReference type="InterPro" id="IPR002401">
    <property type="entry name" value="Cyt_P450_E_grp-I"/>
</dbReference>
<organism evidence="12 13">
    <name type="scientific">Hypsizygus marmoreus</name>
    <name type="common">White beech mushroom</name>
    <name type="synonym">Agaricus marmoreus</name>
    <dbReference type="NCBI Taxonomy" id="39966"/>
    <lineage>
        <taxon>Eukaryota</taxon>
        <taxon>Fungi</taxon>
        <taxon>Dikarya</taxon>
        <taxon>Basidiomycota</taxon>
        <taxon>Agaricomycotina</taxon>
        <taxon>Agaricomycetes</taxon>
        <taxon>Agaricomycetidae</taxon>
        <taxon>Agaricales</taxon>
        <taxon>Tricholomatineae</taxon>
        <taxon>Lyophyllaceae</taxon>
        <taxon>Hypsizygus</taxon>
    </lineage>
</organism>
<keyword evidence="6 10" id="KW-0560">Oxidoreductase</keyword>
<dbReference type="Gene3D" id="1.10.630.10">
    <property type="entry name" value="Cytochrome P450"/>
    <property type="match status" value="1"/>
</dbReference>
<dbReference type="STRING" id="39966.A0A369JHU8"/>
<keyword evidence="11" id="KW-1133">Transmembrane helix</keyword>
<evidence type="ECO:0000256" key="4">
    <source>
        <dbReference type="ARBA" id="ARBA00022617"/>
    </source>
</evidence>
<evidence type="ECO:0000256" key="8">
    <source>
        <dbReference type="ARBA" id="ARBA00023033"/>
    </source>
</evidence>
<evidence type="ECO:0000313" key="12">
    <source>
        <dbReference type="EMBL" id="RDB18406.1"/>
    </source>
</evidence>
<name>A0A369JHU8_HYPMA</name>
<evidence type="ECO:0000256" key="10">
    <source>
        <dbReference type="RuleBase" id="RU000461"/>
    </source>
</evidence>
<dbReference type="InterPro" id="IPR050364">
    <property type="entry name" value="Cytochrome_P450_fung"/>
</dbReference>
<dbReference type="AlphaFoldDB" id="A0A369JHU8"/>